<sequence>MVIIEGKQNEGVVFHGFTYITGLTAILRLFSCNLFFLCLVYRSVNGRVSVLYIIPFLLCIVQLCFTNVKNLRYVTGVFISLSTVSRALITDPIVMH</sequence>
<gene>
    <name evidence="2" type="ORF">RchiOBHm_Chr4g0388651</name>
</gene>
<reference evidence="2 3" key="1">
    <citation type="journal article" date="2018" name="Nat. Genet.">
        <title>The Rosa genome provides new insights in the design of modern roses.</title>
        <authorList>
            <person name="Bendahmane M."/>
        </authorList>
    </citation>
    <scope>NUCLEOTIDE SEQUENCE [LARGE SCALE GENOMIC DNA]</scope>
    <source>
        <strain evidence="3">cv. Old Blush</strain>
    </source>
</reference>
<dbReference type="Proteomes" id="UP000238479">
    <property type="component" value="Chromosome 4"/>
</dbReference>
<feature type="transmembrane region" description="Helical" evidence="1">
    <location>
        <begin position="48"/>
        <end position="65"/>
    </location>
</feature>
<dbReference type="EMBL" id="PDCK01000042">
    <property type="protein sequence ID" value="PRQ36186.1"/>
    <property type="molecule type" value="Genomic_DNA"/>
</dbReference>
<dbReference type="Gramene" id="PRQ36186">
    <property type="protein sequence ID" value="PRQ36186"/>
    <property type="gene ID" value="RchiOBHm_Chr4g0388651"/>
</dbReference>
<proteinExistence type="predicted"/>
<organism evidence="2 3">
    <name type="scientific">Rosa chinensis</name>
    <name type="common">China rose</name>
    <dbReference type="NCBI Taxonomy" id="74649"/>
    <lineage>
        <taxon>Eukaryota</taxon>
        <taxon>Viridiplantae</taxon>
        <taxon>Streptophyta</taxon>
        <taxon>Embryophyta</taxon>
        <taxon>Tracheophyta</taxon>
        <taxon>Spermatophyta</taxon>
        <taxon>Magnoliopsida</taxon>
        <taxon>eudicotyledons</taxon>
        <taxon>Gunneridae</taxon>
        <taxon>Pentapetalae</taxon>
        <taxon>rosids</taxon>
        <taxon>fabids</taxon>
        <taxon>Rosales</taxon>
        <taxon>Rosaceae</taxon>
        <taxon>Rosoideae</taxon>
        <taxon>Rosoideae incertae sedis</taxon>
        <taxon>Rosa</taxon>
    </lineage>
</organism>
<comment type="caution">
    <text evidence="2">The sequence shown here is derived from an EMBL/GenBank/DDBJ whole genome shotgun (WGS) entry which is preliminary data.</text>
</comment>
<feature type="transmembrane region" description="Helical" evidence="1">
    <location>
        <begin position="17"/>
        <end position="41"/>
    </location>
</feature>
<keyword evidence="1" id="KW-1133">Transmembrane helix</keyword>
<keyword evidence="1" id="KW-0472">Membrane</keyword>
<evidence type="ECO:0000313" key="3">
    <source>
        <dbReference type="Proteomes" id="UP000238479"/>
    </source>
</evidence>
<protein>
    <submittedName>
        <fullName evidence="2">Uncharacterized protein</fullName>
    </submittedName>
</protein>
<evidence type="ECO:0000313" key="2">
    <source>
        <dbReference type="EMBL" id="PRQ36186.1"/>
    </source>
</evidence>
<name>A0A2P6QPT2_ROSCH</name>
<dbReference type="AlphaFoldDB" id="A0A2P6QPT2"/>
<keyword evidence="1" id="KW-0812">Transmembrane</keyword>
<accession>A0A2P6QPT2</accession>
<keyword evidence="3" id="KW-1185">Reference proteome</keyword>
<evidence type="ECO:0000256" key="1">
    <source>
        <dbReference type="SAM" id="Phobius"/>
    </source>
</evidence>